<keyword evidence="1" id="KW-0812">Transmembrane</keyword>
<evidence type="ECO:0000256" key="1">
    <source>
        <dbReference type="SAM" id="Phobius"/>
    </source>
</evidence>
<reference evidence="2 3" key="1">
    <citation type="submission" date="2017-09" db="EMBL/GenBank/DDBJ databases">
        <title>Genomic, metabolic, and phenotypic characteristics of bacterial isolates from the natural microbiome of the model nematode Caenorhabditis elegans.</title>
        <authorList>
            <person name="Zimmermann J."/>
            <person name="Obeng N."/>
            <person name="Yang W."/>
            <person name="Obeng O."/>
            <person name="Kissoyan K."/>
            <person name="Pees B."/>
            <person name="Dirksen P."/>
            <person name="Hoppner M."/>
            <person name="Franke A."/>
            <person name="Rosenstiel P."/>
            <person name="Leippe M."/>
            <person name="Dierking K."/>
            <person name="Kaleta C."/>
            <person name="Schulenburg H."/>
        </authorList>
    </citation>
    <scope>NUCLEOTIDE SEQUENCE [LARGE SCALE GENOMIC DNA]</scope>
    <source>
        <strain evidence="2 3">MYb184</strain>
    </source>
</reference>
<dbReference type="AlphaFoldDB" id="A0A2S9E2F2"/>
<comment type="caution">
    <text evidence="2">The sequence shown here is derived from an EMBL/GenBank/DDBJ whole genome shotgun (WGS) entry which is preliminary data.</text>
</comment>
<gene>
    <name evidence="2" type="ORF">CQ006_04750</name>
</gene>
<evidence type="ECO:0000313" key="2">
    <source>
        <dbReference type="EMBL" id="PRC09022.1"/>
    </source>
</evidence>
<evidence type="ECO:0000313" key="3">
    <source>
        <dbReference type="Proteomes" id="UP000239458"/>
    </source>
</evidence>
<organism evidence="2 3">
    <name type="scientific">Pseudomonas cedrina</name>
    <dbReference type="NCBI Taxonomy" id="651740"/>
    <lineage>
        <taxon>Bacteria</taxon>
        <taxon>Pseudomonadati</taxon>
        <taxon>Pseudomonadota</taxon>
        <taxon>Gammaproteobacteria</taxon>
        <taxon>Pseudomonadales</taxon>
        <taxon>Pseudomonadaceae</taxon>
        <taxon>Pseudomonas</taxon>
    </lineage>
</organism>
<dbReference type="Proteomes" id="UP000239458">
    <property type="component" value="Unassembled WGS sequence"/>
</dbReference>
<accession>A0A2S9E2F2</accession>
<feature type="transmembrane region" description="Helical" evidence="1">
    <location>
        <begin position="20"/>
        <end position="37"/>
    </location>
</feature>
<protein>
    <submittedName>
        <fullName evidence="2">Uncharacterized protein</fullName>
    </submittedName>
</protein>
<keyword evidence="1" id="KW-0472">Membrane</keyword>
<dbReference type="EMBL" id="PCQE01000004">
    <property type="protein sequence ID" value="PRC09022.1"/>
    <property type="molecule type" value="Genomic_DNA"/>
</dbReference>
<feature type="transmembrane region" description="Helical" evidence="1">
    <location>
        <begin position="49"/>
        <end position="68"/>
    </location>
</feature>
<name>A0A2S9E2F2_PSECE</name>
<sequence length="84" mass="9751">MRLNNDSEAYKAHEKHAWTLALLVFAAFGLAVYWLDGWLSTKRGGWADFAYFILYIASFFAVFGLSTVKDWFLDRLTRSRGNQH</sequence>
<keyword evidence="1" id="KW-1133">Transmembrane helix</keyword>
<proteinExistence type="predicted"/>